<comment type="caution">
    <text evidence="1">The sequence shown here is derived from an EMBL/GenBank/DDBJ whole genome shotgun (WGS) entry which is preliminary data.</text>
</comment>
<sequence>MLVGSNHRLASSRAPLEVTDILGDVFIHRIALEIRSLLPFHEHLQTGNETVLEMRFRHLHRLRRIARGTAPRSPPMLYSAIHTPTATH</sequence>
<accession>A0A9P3FZD9</accession>
<evidence type="ECO:0000313" key="2">
    <source>
        <dbReference type="Proteomes" id="UP000703269"/>
    </source>
</evidence>
<dbReference type="Proteomes" id="UP000703269">
    <property type="component" value="Unassembled WGS sequence"/>
</dbReference>
<proteinExistence type="predicted"/>
<protein>
    <submittedName>
        <fullName evidence="1">Uncharacterized protein</fullName>
    </submittedName>
</protein>
<name>A0A9P3FZD9_9APHY</name>
<dbReference type="AlphaFoldDB" id="A0A9P3FZD9"/>
<keyword evidence="2" id="KW-1185">Reference proteome</keyword>
<dbReference type="EMBL" id="BPQB01000002">
    <property type="protein sequence ID" value="GJE85130.1"/>
    <property type="molecule type" value="Genomic_DNA"/>
</dbReference>
<organism evidence="1 2">
    <name type="scientific">Phanerochaete sordida</name>
    <dbReference type="NCBI Taxonomy" id="48140"/>
    <lineage>
        <taxon>Eukaryota</taxon>
        <taxon>Fungi</taxon>
        <taxon>Dikarya</taxon>
        <taxon>Basidiomycota</taxon>
        <taxon>Agaricomycotina</taxon>
        <taxon>Agaricomycetes</taxon>
        <taxon>Polyporales</taxon>
        <taxon>Phanerochaetaceae</taxon>
        <taxon>Phanerochaete</taxon>
    </lineage>
</organism>
<gene>
    <name evidence="1" type="ORF">PsYK624_012080</name>
</gene>
<evidence type="ECO:0000313" key="1">
    <source>
        <dbReference type="EMBL" id="GJE85130.1"/>
    </source>
</evidence>
<reference evidence="1 2" key="1">
    <citation type="submission" date="2021-08" db="EMBL/GenBank/DDBJ databases">
        <title>Draft Genome Sequence of Phanerochaete sordida strain YK-624.</title>
        <authorList>
            <person name="Mori T."/>
            <person name="Dohra H."/>
            <person name="Suzuki T."/>
            <person name="Kawagishi H."/>
            <person name="Hirai H."/>
        </authorList>
    </citation>
    <scope>NUCLEOTIDE SEQUENCE [LARGE SCALE GENOMIC DNA]</scope>
    <source>
        <strain evidence="1 2">YK-624</strain>
    </source>
</reference>